<dbReference type="PANTHER" id="PTHR46033">
    <property type="entry name" value="PROTEIN MAIN-LIKE 2"/>
    <property type="match status" value="1"/>
</dbReference>
<reference evidence="3" key="1">
    <citation type="submission" date="2019-09" db="EMBL/GenBank/DDBJ databases">
        <title>Draft genome information of white flower Hibiscus syriacus.</title>
        <authorList>
            <person name="Kim Y.-M."/>
        </authorList>
    </citation>
    <scope>NUCLEOTIDE SEQUENCE [LARGE SCALE GENOMIC DNA]</scope>
    <source>
        <strain evidence="3">YM2019G1</strain>
    </source>
</reference>
<feature type="region of interest" description="Disordered" evidence="1">
    <location>
        <begin position="310"/>
        <end position="334"/>
    </location>
</feature>
<comment type="caution">
    <text evidence="3">The sequence shown here is derived from an EMBL/GenBank/DDBJ whole genome shotgun (WGS) entry which is preliminary data.</text>
</comment>
<dbReference type="InterPro" id="IPR044824">
    <property type="entry name" value="MAIN-like"/>
</dbReference>
<dbReference type="Proteomes" id="UP000436088">
    <property type="component" value="Unassembled WGS sequence"/>
</dbReference>
<dbReference type="GO" id="GO:0010073">
    <property type="term" value="P:meristem maintenance"/>
    <property type="evidence" value="ECO:0007669"/>
    <property type="project" value="InterPro"/>
</dbReference>
<feature type="compositionally biased region" description="Basic residues" evidence="1">
    <location>
        <begin position="687"/>
        <end position="707"/>
    </location>
</feature>
<feature type="region of interest" description="Disordered" evidence="1">
    <location>
        <begin position="577"/>
        <end position="610"/>
    </location>
</feature>
<proteinExistence type="predicted"/>
<dbReference type="AlphaFoldDB" id="A0A6A2Y4Z2"/>
<feature type="compositionally biased region" description="Basic and acidic residues" evidence="1">
    <location>
        <begin position="324"/>
        <end position="334"/>
    </location>
</feature>
<dbReference type="Pfam" id="PF10536">
    <property type="entry name" value="PMD"/>
    <property type="match status" value="1"/>
</dbReference>
<dbReference type="InterPro" id="IPR019557">
    <property type="entry name" value="AminoTfrase-like_pln_mobile"/>
</dbReference>
<organism evidence="3 4">
    <name type="scientific">Hibiscus syriacus</name>
    <name type="common">Rose of Sharon</name>
    <dbReference type="NCBI Taxonomy" id="106335"/>
    <lineage>
        <taxon>Eukaryota</taxon>
        <taxon>Viridiplantae</taxon>
        <taxon>Streptophyta</taxon>
        <taxon>Embryophyta</taxon>
        <taxon>Tracheophyta</taxon>
        <taxon>Spermatophyta</taxon>
        <taxon>Magnoliopsida</taxon>
        <taxon>eudicotyledons</taxon>
        <taxon>Gunneridae</taxon>
        <taxon>Pentapetalae</taxon>
        <taxon>rosids</taxon>
        <taxon>malvids</taxon>
        <taxon>Malvales</taxon>
        <taxon>Malvaceae</taxon>
        <taxon>Malvoideae</taxon>
        <taxon>Hibiscus</taxon>
    </lineage>
</organism>
<protein>
    <recommendedName>
        <fullName evidence="2">Aminotransferase-like plant mobile domain-containing protein</fullName>
    </recommendedName>
</protein>
<gene>
    <name evidence="3" type="ORF">F3Y22_tig00112395pilonHSYRG00014</name>
</gene>
<feature type="region of interest" description="Disordered" evidence="1">
    <location>
        <begin position="665"/>
        <end position="707"/>
    </location>
</feature>
<dbReference type="EMBL" id="VEPZ02001569">
    <property type="protein sequence ID" value="KAE8667599.1"/>
    <property type="molecule type" value="Genomic_DNA"/>
</dbReference>
<feature type="domain" description="Aminotransferase-like plant mobile" evidence="2">
    <location>
        <begin position="359"/>
        <end position="459"/>
    </location>
</feature>
<sequence>MSGLNKHFSTWNNLLEWAIASWKDKSLISCILKLSCYYIIPDFNFVDDTNDGTCRFVRQQIGFLKFVWIFYLHHTIQRPVLNAALDMDDKSATCSIVTPMLNVHFFKTDLAIPISRIIVVSADEKAMGNGMGMKIVSNVAWQRCAVFVNLNVAADNHRDLHKQVSENADHTYATVRGNVAHLRSKANMQSLHLYYIISDIDFPDHTNDATQRFCNPKFCNHYARCGGKRSKIHKKNNDRRIRLLTGKSCNELPFPTFRSWKKKKKTLSRGEIGRHAVGAKLEGRHALRAKIVCRHAVGANLKVLGTVMKKEREKKERKKKGRRRKEEEDREDEQRVLRHRLNIPPKPHQLIEENLQQAGFYYVTFLREYKLVSGLISALIERWRPETHTFHLSWGECTINLEDVAMQLGVQTNGMPVVLQHEYKNMEELCSAFLGKTPVTPECKGWLVKLSWLKNQFQLQPNSTGQEISPWDHDLHQNLDDRRQVNWVETHDHLHKFDGRRNKNVNWVEKHETYINAWNNRPSFLPTLDPIEDDDFNFETSTYLDYFWDNGKLFLTTRVERQQFLRFQKKFGKVEYSLPSGSESSSQQPETEITDVDNSAPQSFGDAGSFHHAFDDSTVPAYVPEFVQTEAPIYSPMFESRYDCDQMTSMMSNTSICQSMFASEMEEQTAMNDEDGYHTPEQPQRPQRIRRPPRHYHSTTPRHRQQL</sequence>
<evidence type="ECO:0000259" key="2">
    <source>
        <dbReference type="Pfam" id="PF10536"/>
    </source>
</evidence>
<evidence type="ECO:0000313" key="3">
    <source>
        <dbReference type="EMBL" id="KAE8667599.1"/>
    </source>
</evidence>
<evidence type="ECO:0000313" key="4">
    <source>
        <dbReference type="Proteomes" id="UP000436088"/>
    </source>
</evidence>
<keyword evidence="4" id="KW-1185">Reference proteome</keyword>
<name>A0A6A2Y4Z2_HIBSY</name>
<accession>A0A6A2Y4Z2</accession>
<dbReference type="PANTHER" id="PTHR46033:SF8">
    <property type="entry name" value="PROTEIN MAINTENANCE OF MERISTEMS-LIKE"/>
    <property type="match status" value="1"/>
</dbReference>
<feature type="compositionally biased region" description="Low complexity" evidence="1">
    <location>
        <begin position="577"/>
        <end position="590"/>
    </location>
</feature>
<evidence type="ECO:0000256" key="1">
    <source>
        <dbReference type="SAM" id="MobiDB-lite"/>
    </source>
</evidence>